<proteinExistence type="predicted"/>
<evidence type="ECO:0000313" key="2">
    <source>
        <dbReference type="EMBL" id="SEC98870.1"/>
    </source>
</evidence>
<dbReference type="InterPro" id="IPR035286">
    <property type="entry name" value="DUF5361"/>
</dbReference>
<feature type="compositionally biased region" description="Low complexity" evidence="1">
    <location>
        <begin position="7"/>
        <end position="28"/>
    </location>
</feature>
<sequence>MLRDRAPQVTTSPQPLPSSLPAEAPMSEIKITDDTTTIPEGVKKPQDRKPRVNKDGTKTVTVHGQEYTIAADALDDFELLDDLDSLDEGEVQRLPRILRRLLGKESFKRRSNRLGTPRRGGSPWKLAVNWSRTSSRNWPQTPNARRSPSGVRRAVAGRLLAILRLRLTRTGRVPGFHLWEVADFAEHLPDDSATKRALGQGWTLLEQLTALIADRLAVLAWQKTADGRRANAHPSPFRAQGSRTRPPRRSRANP</sequence>
<dbReference type="Pfam" id="PF17318">
    <property type="entry name" value="DUF5361"/>
    <property type="match status" value="1"/>
</dbReference>
<feature type="compositionally biased region" description="Basic and acidic residues" evidence="1">
    <location>
        <begin position="41"/>
        <end position="56"/>
    </location>
</feature>
<protein>
    <recommendedName>
        <fullName evidence="4">Tail assembly chaperone</fullName>
    </recommendedName>
</protein>
<evidence type="ECO:0000256" key="1">
    <source>
        <dbReference type="SAM" id="MobiDB-lite"/>
    </source>
</evidence>
<feature type="compositionally biased region" description="Basic residues" evidence="1">
    <location>
        <begin position="245"/>
        <end position="254"/>
    </location>
</feature>
<keyword evidence="3" id="KW-1185">Reference proteome</keyword>
<gene>
    <name evidence="2" type="ORF">SAMN04489745_3625</name>
</gene>
<dbReference type="AlphaFoldDB" id="A0A1H4X0U0"/>
<accession>A0A1H4X0U0</accession>
<feature type="region of interest" description="Disordered" evidence="1">
    <location>
        <begin position="1"/>
        <end position="56"/>
    </location>
</feature>
<evidence type="ECO:0008006" key="4">
    <source>
        <dbReference type="Google" id="ProtNLM"/>
    </source>
</evidence>
<organism evidence="2 3">
    <name type="scientific">Arthrobacter woluwensis</name>
    <dbReference type="NCBI Taxonomy" id="156980"/>
    <lineage>
        <taxon>Bacteria</taxon>
        <taxon>Bacillati</taxon>
        <taxon>Actinomycetota</taxon>
        <taxon>Actinomycetes</taxon>
        <taxon>Micrococcales</taxon>
        <taxon>Micrococcaceae</taxon>
        <taxon>Arthrobacter</taxon>
    </lineage>
</organism>
<reference evidence="2 3" key="1">
    <citation type="submission" date="2016-10" db="EMBL/GenBank/DDBJ databases">
        <authorList>
            <person name="de Groot N.N."/>
        </authorList>
    </citation>
    <scope>NUCLEOTIDE SEQUENCE [LARGE SCALE GENOMIC DNA]</scope>
    <source>
        <strain evidence="2 3">DSM 10495</strain>
    </source>
</reference>
<dbReference type="EMBL" id="FNSN01000008">
    <property type="protein sequence ID" value="SEC98870.1"/>
    <property type="molecule type" value="Genomic_DNA"/>
</dbReference>
<feature type="region of interest" description="Disordered" evidence="1">
    <location>
        <begin position="227"/>
        <end position="254"/>
    </location>
</feature>
<evidence type="ECO:0000313" key="3">
    <source>
        <dbReference type="Proteomes" id="UP000182652"/>
    </source>
</evidence>
<dbReference type="Proteomes" id="UP000182652">
    <property type="component" value="Unassembled WGS sequence"/>
</dbReference>
<name>A0A1H4X0U0_9MICC</name>